<keyword evidence="11" id="KW-1185">Reference proteome</keyword>
<proteinExistence type="inferred from homology"/>
<dbReference type="InterPro" id="IPR001547">
    <property type="entry name" value="Glyco_hydro_5"/>
</dbReference>
<dbReference type="AlphaFoldDB" id="A0A124IDX2"/>
<gene>
    <name evidence="10" type="ORF">AQJ91_35825</name>
</gene>
<dbReference type="InterPro" id="IPR017853">
    <property type="entry name" value="GH"/>
</dbReference>
<feature type="domain" description="Carbohydrate binding X2" evidence="9">
    <location>
        <begin position="331"/>
        <end position="416"/>
    </location>
</feature>
<dbReference type="PANTHER" id="PTHR31297:SF17">
    <property type="entry name" value="ENDOGLUCANASE"/>
    <property type="match status" value="1"/>
</dbReference>
<keyword evidence="4" id="KW-0119">Carbohydrate metabolism</keyword>
<dbReference type="EMBL" id="LMXB01000087">
    <property type="protein sequence ID" value="KUO16475.1"/>
    <property type="molecule type" value="Genomic_DNA"/>
</dbReference>
<evidence type="ECO:0000256" key="5">
    <source>
        <dbReference type="ARBA" id="ARBA00023295"/>
    </source>
</evidence>
<evidence type="ECO:0000259" key="8">
    <source>
        <dbReference type="Pfam" id="PF00150"/>
    </source>
</evidence>
<keyword evidence="3" id="KW-0136">Cellulose degradation</keyword>
<evidence type="ECO:0000256" key="4">
    <source>
        <dbReference type="ARBA" id="ARBA00023277"/>
    </source>
</evidence>
<organism evidence="10 11">
    <name type="scientific">Streptomyces dysideae</name>
    <dbReference type="NCBI Taxonomy" id="909626"/>
    <lineage>
        <taxon>Bacteria</taxon>
        <taxon>Bacillati</taxon>
        <taxon>Actinomycetota</taxon>
        <taxon>Actinomycetes</taxon>
        <taxon>Kitasatosporales</taxon>
        <taxon>Streptomycetaceae</taxon>
        <taxon>Streptomyces</taxon>
    </lineage>
</organism>
<dbReference type="Pfam" id="PF03442">
    <property type="entry name" value="CBM_X2"/>
    <property type="match status" value="1"/>
</dbReference>
<dbReference type="GO" id="GO:0009986">
    <property type="term" value="C:cell surface"/>
    <property type="evidence" value="ECO:0007669"/>
    <property type="project" value="TreeGrafter"/>
</dbReference>
<keyword evidence="6" id="KW-0624">Polysaccharide degradation</keyword>
<evidence type="ECO:0000256" key="7">
    <source>
        <dbReference type="RuleBase" id="RU361153"/>
    </source>
</evidence>
<comment type="similarity">
    <text evidence="7">Belongs to the glycosyl hydrolase 5 (cellulase A) family.</text>
</comment>
<dbReference type="Gene3D" id="3.20.20.80">
    <property type="entry name" value="Glycosidases"/>
    <property type="match status" value="1"/>
</dbReference>
<comment type="caution">
    <text evidence="10">The sequence shown here is derived from an EMBL/GenBank/DDBJ whole genome shotgun (WGS) entry which is preliminary data.</text>
</comment>
<dbReference type="PANTHER" id="PTHR31297">
    <property type="entry name" value="GLUCAN ENDO-1,6-BETA-GLUCOSIDASE B"/>
    <property type="match status" value="1"/>
</dbReference>
<dbReference type="GO" id="GO:0005576">
    <property type="term" value="C:extracellular region"/>
    <property type="evidence" value="ECO:0007669"/>
    <property type="project" value="TreeGrafter"/>
</dbReference>
<evidence type="ECO:0000256" key="2">
    <source>
        <dbReference type="ARBA" id="ARBA00022801"/>
    </source>
</evidence>
<sequence length="607" mass="65485">MAAVAAMQPGWGLGNSLEATPDETAWGNPRTTKALLNKVRAQGFNSIRIPVTWSDHQGGAPNYTIDAAYMKRIKQAVDWALADGFYVMLNVHHDSWQWVSKMPTEHDKVLARYNATWTQIATTFKNAPARLNFEGINEPVSDDASDAQKAELLNELNTSFHGIVRKSGGHNKTRLLVLSTIGGTPSQGLMNDLATTIKSLHDKRLIATVHYYGYWPFSVNIAGSTRYDATSQKDMAKAFKLMHDIFVAKGIPVILGEYGLLGYDWTRPGLIERGEALKFFEELGYQARINGVTTNLFDAGSFLHRKTLKWRDPGLYALMKSSWSVRSATASSDMVFVPKSGTVKDRTLTLNPHGKTFKALKYGSTTLVKGKDYTLSGNRLTLKAATLTRLSGSRAYGVNATLRAQFSRGVPWQIKVPSACKLLLEAGTGGAGSRLLQGPEPGDAVNEMTAAEREMCGAKATRAALDDEQQAQVEVIEAQPVTESGAEVKAAAGRGVSGDEVAVRPGVPAEGQGDQFGGRVAPERPLVVDESGDPGVLPALGDVDEDVARPQVEVDQPGFGDLVEGVSSVGHQLPYVVWAHVQRGLPALGVVEECVHHGGERRAPVGG</sequence>
<keyword evidence="5 7" id="KW-0326">Glycosidase</keyword>
<dbReference type="SUPFAM" id="SSF51445">
    <property type="entry name" value="(Trans)glycosidases"/>
    <property type="match status" value="1"/>
</dbReference>
<dbReference type="Gene3D" id="2.60.40.10">
    <property type="entry name" value="Immunoglobulins"/>
    <property type="match status" value="1"/>
</dbReference>
<dbReference type="STRING" id="909626.AQJ91_35825"/>
<evidence type="ECO:0000313" key="11">
    <source>
        <dbReference type="Proteomes" id="UP000053260"/>
    </source>
</evidence>
<evidence type="ECO:0000313" key="10">
    <source>
        <dbReference type="EMBL" id="KUO16475.1"/>
    </source>
</evidence>
<accession>A0A124IDX2</accession>
<dbReference type="GO" id="GO:0008422">
    <property type="term" value="F:beta-glucosidase activity"/>
    <property type="evidence" value="ECO:0007669"/>
    <property type="project" value="TreeGrafter"/>
</dbReference>
<dbReference type="InterPro" id="IPR013783">
    <property type="entry name" value="Ig-like_fold"/>
</dbReference>
<evidence type="ECO:0000256" key="1">
    <source>
        <dbReference type="ARBA" id="ARBA00022729"/>
    </source>
</evidence>
<keyword evidence="1" id="KW-0732">Signal</keyword>
<evidence type="ECO:0000256" key="6">
    <source>
        <dbReference type="ARBA" id="ARBA00023326"/>
    </source>
</evidence>
<dbReference type="InterPro" id="IPR050386">
    <property type="entry name" value="Glycosyl_hydrolase_5"/>
</dbReference>
<feature type="domain" description="Glycoside hydrolase family 5" evidence="8">
    <location>
        <begin position="23"/>
        <end position="268"/>
    </location>
</feature>
<dbReference type="SUPFAM" id="SSF81296">
    <property type="entry name" value="E set domains"/>
    <property type="match status" value="1"/>
</dbReference>
<protein>
    <submittedName>
        <fullName evidence="10">Cellulase</fullName>
    </submittedName>
</protein>
<evidence type="ECO:0000259" key="9">
    <source>
        <dbReference type="Pfam" id="PF03442"/>
    </source>
</evidence>
<dbReference type="Proteomes" id="UP000053260">
    <property type="component" value="Unassembled WGS sequence"/>
</dbReference>
<dbReference type="Pfam" id="PF00150">
    <property type="entry name" value="Cellulase"/>
    <property type="match status" value="1"/>
</dbReference>
<evidence type="ECO:0000256" key="3">
    <source>
        <dbReference type="ARBA" id="ARBA00023001"/>
    </source>
</evidence>
<dbReference type="GO" id="GO:0030245">
    <property type="term" value="P:cellulose catabolic process"/>
    <property type="evidence" value="ECO:0007669"/>
    <property type="project" value="UniProtKB-KW"/>
</dbReference>
<dbReference type="InterPro" id="IPR005102">
    <property type="entry name" value="Carbo-bd_X2"/>
</dbReference>
<name>A0A124IDX2_9ACTN</name>
<dbReference type="InterPro" id="IPR014756">
    <property type="entry name" value="Ig_E-set"/>
</dbReference>
<keyword evidence="2 7" id="KW-0378">Hydrolase</keyword>
<dbReference type="SMR" id="A0A124IDX2"/>
<reference evidence="10 11" key="1">
    <citation type="submission" date="2015-10" db="EMBL/GenBank/DDBJ databases">
        <title>Draft genome sequence of Streptomyces sp. RV15, isolated from a marine sponge.</title>
        <authorList>
            <person name="Ruckert C."/>
            <person name="Abdelmohsen U.R."/>
            <person name="Winkler A."/>
            <person name="Hentschel U."/>
            <person name="Kalinowski J."/>
            <person name="Kampfer P."/>
            <person name="Glaeser S."/>
        </authorList>
    </citation>
    <scope>NUCLEOTIDE SEQUENCE [LARGE SCALE GENOMIC DNA]</scope>
    <source>
        <strain evidence="10 11">RV15</strain>
    </source>
</reference>